<dbReference type="AlphaFoldDB" id="A0A1R4KI44"/>
<dbReference type="SUPFAM" id="SSF51161">
    <property type="entry name" value="Trimeric LpxA-like enzymes"/>
    <property type="match status" value="1"/>
</dbReference>
<dbReference type="STRING" id="1255658.FM114_14605"/>
<protein>
    <recommendedName>
        <fullName evidence="3">2,3,4,5-tetrahydropyridine-2,6-dicarboxylate N-acetyltransferase</fullName>
    </recommendedName>
</protein>
<name>A0A1R4KI44_9ACTN</name>
<dbReference type="Gene3D" id="2.160.10.10">
    <property type="entry name" value="Hexapeptide repeat proteins"/>
    <property type="match status" value="1"/>
</dbReference>
<dbReference type="InterPro" id="IPR011004">
    <property type="entry name" value="Trimer_LpxA-like_sf"/>
</dbReference>
<evidence type="ECO:0000313" key="1">
    <source>
        <dbReference type="EMBL" id="SJN43867.1"/>
    </source>
</evidence>
<accession>A0A1R4KI44</accession>
<sequence length="75" mass="7695">MGTHAVLLGGVSVPERSVVAAGAVVAGGEFQPGSLIAGVPGKSKRSVEGKWFDRESEKTNTVLDPLTGARVEDAF</sequence>
<organism evidence="1 2">
    <name type="scientific">Luteococcus japonicus LSP_Lj1</name>
    <dbReference type="NCBI Taxonomy" id="1255658"/>
    <lineage>
        <taxon>Bacteria</taxon>
        <taxon>Bacillati</taxon>
        <taxon>Actinomycetota</taxon>
        <taxon>Actinomycetes</taxon>
        <taxon>Propionibacteriales</taxon>
        <taxon>Propionibacteriaceae</taxon>
        <taxon>Luteococcus</taxon>
    </lineage>
</organism>
<dbReference type="Proteomes" id="UP000188342">
    <property type="component" value="Unassembled WGS sequence"/>
</dbReference>
<dbReference type="EMBL" id="FUKQ01000056">
    <property type="protein sequence ID" value="SJN43867.1"/>
    <property type="molecule type" value="Genomic_DNA"/>
</dbReference>
<proteinExistence type="predicted"/>
<evidence type="ECO:0008006" key="3">
    <source>
        <dbReference type="Google" id="ProtNLM"/>
    </source>
</evidence>
<keyword evidence="2" id="KW-1185">Reference proteome</keyword>
<evidence type="ECO:0000313" key="2">
    <source>
        <dbReference type="Proteomes" id="UP000188342"/>
    </source>
</evidence>
<reference evidence="1 2" key="1">
    <citation type="submission" date="2017-02" db="EMBL/GenBank/DDBJ databases">
        <authorList>
            <person name="Peterson S.W."/>
        </authorList>
    </citation>
    <scope>NUCLEOTIDE SEQUENCE [LARGE SCALE GENOMIC DNA]</scope>
    <source>
        <strain evidence="1 2">LSP_Lj1</strain>
    </source>
</reference>
<gene>
    <name evidence="1" type="ORF">FM114_14605</name>
</gene>